<reference evidence="4" key="1">
    <citation type="journal article" date="2019" name="Int. J. Syst. Evol. Microbiol.">
        <title>The Global Catalogue of Microorganisms (GCM) 10K type strain sequencing project: providing services to taxonomists for standard genome sequencing and annotation.</title>
        <authorList>
            <consortium name="The Broad Institute Genomics Platform"/>
            <consortium name="The Broad Institute Genome Sequencing Center for Infectious Disease"/>
            <person name="Wu L."/>
            <person name="Ma J."/>
        </authorList>
    </citation>
    <scope>NUCLEOTIDE SEQUENCE [LARGE SCALE GENOMIC DNA]</scope>
    <source>
        <strain evidence="4">JCM 16013</strain>
    </source>
</reference>
<keyword evidence="4" id="KW-1185">Reference proteome</keyword>
<dbReference type="EMBL" id="BAAAQM010000004">
    <property type="protein sequence ID" value="GAA1957841.1"/>
    <property type="molecule type" value="Genomic_DNA"/>
</dbReference>
<evidence type="ECO:0000256" key="2">
    <source>
        <dbReference type="SAM" id="Phobius"/>
    </source>
</evidence>
<evidence type="ECO:0000313" key="3">
    <source>
        <dbReference type="EMBL" id="GAA1957841.1"/>
    </source>
</evidence>
<proteinExistence type="predicted"/>
<keyword evidence="2" id="KW-1133">Transmembrane helix</keyword>
<name>A0ABP5C5Y3_9ACTN</name>
<organism evidence="3 4">
    <name type="scientific">Catenulispora subtropica</name>
    <dbReference type="NCBI Taxonomy" id="450798"/>
    <lineage>
        <taxon>Bacteria</taxon>
        <taxon>Bacillati</taxon>
        <taxon>Actinomycetota</taxon>
        <taxon>Actinomycetes</taxon>
        <taxon>Catenulisporales</taxon>
        <taxon>Catenulisporaceae</taxon>
        <taxon>Catenulispora</taxon>
    </lineage>
</organism>
<protein>
    <submittedName>
        <fullName evidence="3">Uncharacterized protein</fullName>
    </submittedName>
</protein>
<keyword evidence="2" id="KW-0812">Transmembrane</keyword>
<evidence type="ECO:0000313" key="4">
    <source>
        <dbReference type="Proteomes" id="UP001499854"/>
    </source>
</evidence>
<accession>A0ABP5C5Y3</accession>
<feature type="region of interest" description="Disordered" evidence="1">
    <location>
        <begin position="1"/>
        <end position="41"/>
    </location>
</feature>
<gene>
    <name evidence="3" type="ORF">GCM10009838_12390</name>
</gene>
<sequence length="191" mass="20278">MATIRLPWRPSVDLGTTGHGPGYGPGPQQPRPPQWTKKDLKDPLPRRLTRAFVGLVLVAAVVGAATVVGLKMRDKKPTTAVKITGISVHNQNPVQPAGICNSTVDMVAEFTTNGGSGTVHYEWEIPAKNNQTQTVPGSQVISAASPTVHLDWKLNLHGSGTVTAKFRITNPEVLAPGTDTSSSGDLKFQCP</sequence>
<keyword evidence="2" id="KW-0472">Membrane</keyword>
<comment type="caution">
    <text evidence="3">The sequence shown here is derived from an EMBL/GenBank/DDBJ whole genome shotgun (WGS) entry which is preliminary data.</text>
</comment>
<feature type="transmembrane region" description="Helical" evidence="2">
    <location>
        <begin position="51"/>
        <end position="70"/>
    </location>
</feature>
<dbReference type="Proteomes" id="UP001499854">
    <property type="component" value="Unassembled WGS sequence"/>
</dbReference>
<evidence type="ECO:0000256" key="1">
    <source>
        <dbReference type="SAM" id="MobiDB-lite"/>
    </source>
</evidence>